<protein>
    <submittedName>
        <fullName evidence="1">Uncharacterized protein</fullName>
    </submittedName>
</protein>
<dbReference type="EMBL" id="AP025516">
    <property type="protein sequence ID" value="BDD88732.1"/>
    <property type="molecule type" value="Genomic_DNA"/>
</dbReference>
<proteinExistence type="predicted"/>
<dbReference type="Proteomes" id="UP000830055">
    <property type="component" value="Chromosome"/>
</dbReference>
<evidence type="ECO:0000313" key="1">
    <source>
        <dbReference type="EMBL" id="BDD88732.1"/>
    </source>
</evidence>
<name>A0ABN6M7B7_9BACT</name>
<evidence type="ECO:0000313" key="2">
    <source>
        <dbReference type="Proteomes" id="UP000830055"/>
    </source>
</evidence>
<sequence>MTNRDIFIQILHEVSGEEKAKLNGLLDMIKHRLPPGHKLDEELTDEKANQLLSDLRKEKLGILQWLHEGRQEMEKLEGHA</sequence>
<organism evidence="1 2">
    <name type="scientific">Desulfofustis limnaeus</name>
    <dbReference type="NCBI Taxonomy" id="2740163"/>
    <lineage>
        <taxon>Bacteria</taxon>
        <taxon>Pseudomonadati</taxon>
        <taxon>Thermodesulfobacteriota</taxon>
        <taxon>Desulfobulbia</taxon>
        <taxon>Desulfobulbales</taxon>
        <taxon>Desulfocapsaceae</taxon>
        <taxon>Desulfofustis</taxon>
    </lineage>
</organism>
<dbReference type="RefSeq" id="WP_284152067.1">
    <property type="nucleotide sequence ID" value="NZ_AP025516.1"/>
</dbReference>
<keyword evidence="2" id="KW-1185">Reference proteome</keyword>
<reference evidence="1 2" key="1">
    <citation type="submission" date="2022-01" db="EMBL/GenBank/DDBJ databases">
        <title>Desulfofustis limnae sp. nov., a novel mesophilic sulfate-reducing bacterium isolated from marsh soil.</title>
        <authorList>
            <person name="Watanabe M."/>
            <person name="Takahashi A."/>
            <person name="Kojima H."/>
            <person name="Fukui M."/>
        </authorList>
    </citation>
    <scope>NUCLEOTIDE SEQUENCE [LARGE SCALE GENOMIC DNA]</scope>
    <source>
        <strain evidence="1 2">PPLL</strain>
    </source>
</reference>
<accession>A0ABN6M7B7</accession>
<gene>
    <name evidence="1" type="ORF">DPPLL_30970</name>
</gene>